<keyword evidence="2" id="KW-1185">Reference proteome</keyword>
<dbReference type="OrthoDB" id="1306001at2759"/>
<organism evidence="1 2">
    <name type="scientific">Solanum commersonii</name>
    <name type="common">Commerson's wild potato</name>
    <name type="synonym">Commerson's nightshade</name>
    <dbReference type="NCBI Taxonomy" id="4109"/>
    <lineage>
        <taxon>Eukaryota</taxon>
        <taxon>Viridiplantae</taxon>
        <taxon>Streptophyta</taxon>
        <taxon>Embryophyta</taxon>
        <taxon>Tracheophyta</taxon>
        <taxon>Spermatophyta</taxon>
        <taxon>Magnoliopsida</taxon>
        <taxon>eudicotyledons</taxon>
        <taxon>Gunneridae</taxon>
        <taxon>Pentapetalae</taxon>
        <taxon>asterids</taxon>
        <taxon>lamiids</taxon>
        <taxon>Solanales</taxon>
        <taxon>Solanaceae</taxon>
        <taxon>Solanoideae</taxon>
        <taxon>Solaneae</taxon>
        <taxon>Solanum</taxon>
    </lineage>
</organism>
<accession>A0A9J5W9Q3</accession>
<gene>
    <name evidence="1" type="ORF">H5410_062064</name>
</gene>
<sequence>METNKKREWLDNIRTLVYAILICVHNSLIEANVSNEIPQTAKENTEGGRVKLINSVLDALLSYMMSLFPIPISVTKILDNIRRYFLWQGNKEKKGFYLVK</sequence>
<dbReference type="EMBL" id="JACXVP010000012">
    <property type="protein sequence ID" value="KAG5572298.1"/>
    <property type="molecule type" value="Genomic_DNA"/>
</dbReference>
<evidence type="ECO:0000313" key="1">
    <source>
        <dbReference type="EMBL" id="KAG5572298.1"/>
    </source>
</evidence>
<dbReference type="Proteomes" id="UP000824120">
    <property type="component" value="Chromosome 12"/>
</dbReference>
<comment type="caution">
    <text evidence="1">The sequence shown here is derived from an EMBL/GenBank/DDBJ whole genome shotgun (WGS) entry which is preliminary data.</text>
</comment>
<reference evidence="1 2" key="1">
    <citation type="submission" date="2020-09" db="EMBL/GenBank/DDBJ databases">
        <title>De no assembly of potato wild relative species, Solanum commersonii.</title>
        <authorList>
            <person name="Cho K."/>
        </authorList>
    </citation>
    <scope>NUCLEOTIDE SEQUENCE [LARGE SCALE GENOMIC DNA]</scope>
    <source>
        <strain evidence="1">LZ3.2</strain>
        <tissue evidence="1">Leaf</tissue>
    </source>
</reference>
<proteinExistence type="predicted"/>
<evidence type="ECO:0000313" key="2">
    <source>
        <dbReference type="Proteomes" id="UP000824120"/>
    </source>
</evidence>
<name>A0A9J5W9Q3_SOLCO</name>
<dbReference type="PANTHER" id="PTHR33116:SF78">
    <property type="entry name" value="OS12G0587133 PROTEIN"/>
    <property type="match status" value="1"/>
</dbReference>
<protein>
    <submittedName>
        <fullName evidence="1">Uncharacterized protein</fullName>
    </submittedName>
</protein>
<dbReference type="PANTHER" id="PTHR33116">
    <property type="entry name" value="REVERSE TRANSCRIPTASE ZINC-BINDING DOMAIN-CONTAINING PROTEIN-RELATED-RELATED"/>
    <property type="match status" value="1"/>
</dbReference>
<dbReference type="AlphaFoldDB" id="A0A9J5W9Q3"/>